<accession>A0A835IMD6</accession>
<comment type="caution">
    <text evidence="3">The sequence shown here is derived from an EMBL/GenBank/DDBJ whole genome shotgun (WGS) entry which is preliminary data.</text>
</comment>
<protein>
    <submittedName>
        <fullName evidence="3">Uncharacterized protein</fullName>
    </submittedName>
</protein>
<gene>
    <name evidence="3" type="ORF">IFM89_002897</name>
</gene>
<dbReference type="AlphaFoldDB" id="A0A835IMD6"/>
<dbReference type="OrthoDB" id="297375at2759"/>
<evidence type="ECO:0000256" key="2">
    <source>
        <dbReference type="SAM" id="MobiDB-lite"/>
    </source>
</evidence>
<dbReference type="Pfam" id="PF00415">
    <property type="entry name" value="RCC1"/>
    <property type="match status" value="2"/>
</dbReference>
<organism evidence="3 4">
    <name type="scientific">Coptis chinensis</name>
    <dbReference type="NCBI Taxonomy" id="261450"/>
    <lineage>
        <taxon>Eukaryota</taxon>
        <taxon>Viridiplantae</taxon>
        <taxon>Streptophyta</taxon>
        <taxon>Embryophyta</taxon>
        <taxon>Tracheophyta</taxon>
        <taxon>Spermatophyta</taxon>
        <taxon>Magnoliopsida</taxon>
        <taxon>Ranunculales</taxon>
        <taxon>Ranunculaceae</taxon>
        <taxon>Coptidoideae</taxon>
        <taxon>Coptis</taxon>
    </lineage>
</organism>
<dbReference type="PANTHER" id="PTHR46207">
    <property type="entry name" value="PROTEIN RCC2"/>
    <property type="match status" value="1"/>
</dbReference>
<dbReference type="GO" id="GO:0031267">
    <property type="term" value="F:small GTPase binding"/>
    <property type="evidence" value="ECO:0007669"/>
    <property type="project" value="TreeGrafter"/>
</dbReference>
<dbReference type="EMBL" id="JADFTS010000002">
    <property type="protein sequence ID" value="KAF9618902.1"/>
    <property type="molecule type" value="Genomic_DNA"/>
</dbReference>
<evidence type="ECO:0000313" key="4">
    <source>
        <dbReference type="Proteomes" id="UP000631114"/>
    </source>
</evidence>
<dbReference type="InterPro" id="IPR009091">
    <property type="entry name" value="RCC1/BLIP-II"/>
</dbReference>
<dbReference type="PROSITE" id="PS50012">
    <property type="entry name" value="RCC1_3"/>
    <property type="match status" value="1"/>
</dbReference>
<dbReference type="InterPro" id="IPR028641">
    <property type="entry name" value="RCC2"/>
</dbReference>
<feature type="region of interest" description="Disordered" evidence="2">
    <location>
        <begin position="167"/>
        <end position="289"/>
    </location>
</feature>
<dbReference type="Proteomes" id="UP000631114">
    <property type="component" value="Unassembled WGS sequence"/>
</dbReference>
<sequence>MLQLRWGYGGYGRLGHREQKDEWAPRLVEVFQRNNVLPPDAVISAGSVNCACTAGGGQLYMWGKLKNNGDDWMYPKPLLDLSGWNIRCMDSGSMHHFVGADDSCISWGVAQNGELGHGPMGPKSSANPKKVEILNSMHVISVACGLAHSLIVVDRTNVVDRLDQLEVYDGKPPGEGSAVLENESPAKKTPKQGASKASPNNKRKKSKDVSDSEDEVNGIDDSSNDGSDVNEEDANGQTKRGGKASGSGRGRGAKNPTGRGRGRPPGEKKSSQSGGGSVKSGKRGRPRKS</sequence>
<reference evidence="3 4" key="1">
    <citation type="submission" date="2020-10" db="EMBL/GenBank/DDBJ databases">
        <title>The Coptis chinensis genome and diversification of protoberbering-type alkaloids.</title>
        <authorList>
            <person name="Wang B."/>
            <person name="Shu S."/>
            <person name="Song C."/>
            <person name="Liu Y."/>
        </authorList>
    </citation>
    <scope>NUCLEOTIDE SEQUENCE [LARGE SCALE GENOMIC DNA]</scope>
    <source>
        <strain evidence="3">HL-2020</strain>
        <tissue evidence="3">Leaf</tissue>
    </source>
</reference>
<evidence type="ECO:0000313" key="3">
    <source>
        <dbReference type="EMBL" id="KAF9618902.1"/>
    </source>
</evidence>
<name>A0A835IMD6_9MAGN</name>
<dbReference type="SUPFAM" id="SSF50985">
    <property type="entry name" value="RCC1/BLIP-II"/>
    <property type="match status" value="1"/>
</dbReference>
<feature type="compositionally biased region" description="Basic residues" evidence="2">
    <location>
        <begin position="280"/>
        <end position="289"/>
    </location>
</feature>
<dbReference type="GO" id="GO:0016020">
    <property type="term" value="C:membrane"/>
    <property type="evidence" value="ECO:0007669"/>
    <property type="project" value="TreeGrafter"/>
</dbReference>
<keyword evidence="4" id="KW-1185">Reference proteome</keyword>
<feature type="repeat" description="RCC1" evidence="1">
    <location>
        <begin position="102"/>
        <end position="155"/>
    </location>
</feature>
<proteinExistence type="predicted"/>
<dbReference type="Gene3D" id="2.130.10.30">
    <property type="entry name" value="Regulator of chromosome condensation 1/beta-lactamase-inhibitor protein II"/>
    <property type="match status" value="1"/>
</dbReference>
<dbReference type="PANTHER" id="PTHR46207:SF1">
    <property type="entry name" value="PROTEIN RCC2"/>
    <property type="match status" value="1"/>
</dbReference>
<evidence type="ECO:0000256" key="1">
    <source>
        <dbReference type="PROSITE-ProRule" id="PRU00235"/>
    </source>
</evidence>
<dbReference type="InterPro" id="IPR000408">
    <property type="entry name" value="Reg_chr_condens"/>
</dbReference>